<dbReference type="Pfam" id="PF04519">
    <property type="entry name" value="Bactofilin"/>
    <property type="match status" value="1"/>
</dbReference>
<name>A0ABX7IRF9_9GAMM</name>
<sequence>MGIFGGQNRVKSQSATTTLIAEGCTINGQINVANHLQIDGTVEGQIEATNQIKISVSGNVQGEITTDRLIINGNFEGICRANYIEILSCGRVSGTVYSDNLSIESGGKFTGITNPSGKEMEVQEPHGQLSSLDSLDELDHQEDKIVLMSNDKNA</sequence>
<gene>
    <name evidence="3" type="ORF">JSY38_01745</name>
</gene>
<protein>
    <submittedName>
        <fullName evidence="3">Polymer-forming cytoskeletal protein</fullName>
    </submittedName>
</protein>
<dbReference type="PANTHER" id="PTHR35024:SF4">
    <property type="entry name" value="POLYMER-FORMING CYTOSKELETAL PROTEIN"/>
    <property type="match status" value="1"/>
</dbReference>
<evidence type="ECO:0000313" key="4">
    <source>
        <dbReference type="Proteomes" id="UP000644167"/>
    </source>
</evidence>
<dbReference type="InterPro" id="IPR007607">
    <property type="entry name" value="BacA/B"/>
</dbReference>
<dbReference type="EMBL" id="CP070273">
    <property type="protein sequence ID" value="QRV24288.1"/>
    <property type="molecule type" value="Genomic_DNA"/>
</dbReference>
<dbReference type="RefSeq" id="WP_114413544.1">
    <property type="nucleotide sequence ID" value="NZ_CP070273.1"/>
</dbReference>
<comment type="similarity">
    <text evidence="1">Belongs to the bactofilin family.</text>
</comment>
<dbReference type="Proteomes" id="UP000644167">
    <property type="component" value="Chromosome"/>
</dbReference>
<feature type="region of interest" description="Disordered" evidence="2">
    <location>
        <begin position="114"/>
        <end position="135"/>
    </location>
</feature>
<evidence type="ECO:0000313" key="3">
    <source>
        <dbReference type="EMBL" id="QRV24288.1"/>
    </source>
</evidence>
<evidence type="ECO:0000256" key="2">
    <source>
        <dbReference type="SAM" id="MobiDB-lite"/>
    </source>
</evidence>
<evidence type="ECO:0000256" key="1">
    <source>
        <dbReference type="ARBA" id="ARBA00044755"/>
    </source>
</evidence>
<proteinExistence type="inferred from homology"/>
<reference evidence="3 4" key="1">
    <citation type="submission" date="2021-02" db="EMBL/GenBank/DDBJ databases">
        <title>The genome of Marinomonas foliarum JZW.</title>
        <authorList>
            <person name="Sun M."/>
        </authorList>
    </citation>
    <scope>NUCLEOTIDE SEQUENCE [LARGE SCALE GENOMIC DNA]</scope>
    <source>
        <strain evidence="3 4">JZW</strain>
    </source>
</reference>
<keyword evidence="4" id="KW-1185">Reference proteome</keyword>
<organism evidence="3 4">
    <name type="scientific">Marinomonas foliarum</name>
    <dbReference type="NCBI Taxonomy" id="491950"/>
    <lineage>
        <taxon>Bacteria</taxon>
        <taxon>Pseudomonadati</taxon>
        <taxon>Pseudomonadota</taxon>
        <taxon>Gammaproteobacteria</taxon>
        <taxon>Oceanospirillales</taxon>
        <taxon>Oceanospirillaceae</taxon>
        <taxon>Marinomonas</taxon>
    </lineage>
</organism>
<dbReference type="PANTHER" id="PTHR35024">
    <property type="entry name" value="HYPOTHETICAL CYTOSOLIC PROTEIN"/>
    <property type="match status" value="1"/>
</dbReference>
<accession>A0ABX7IRF9</accession>